<evidence type="ECO:0000313" key="1">
    <source>
        <dbReference type="EMBL" id="OJI81534.1"/>
    </source>
</evidence>
<dbReference type="AlphaFoldDB" id="A0A1L9MWY4"/>
<gene>
    <name evidence="1" type="ORF">ASPTUDRAFT_46973</name>
</gene>
<sequence>MISAAPSSLFSCISTLDFSPARPIAPASLTLLPLPTVEFVFWRIMWSRYDGGVGADGKNQMANDLCVLSR</sequence>
<reference evidence="2" key="1">
    <citation type="journal article" date="2017" name="Genome Biol.">
        <title>Comparative genomics reveals high biological diversity and specific adaptations in the industrially and medically important fungal genus Aspergillus.</title>
        <authorList>
            <person name="de Vries R.P."/>
            <person name="Riley R."/>
            <person name="Wiebenga A."/>
            <person name="Aguilar-Osorio G."/>
            <person name="Amillis S."/>
            <person name="Uchima C.A."/>
            <person name="Anderluh G."/>
            <person name="Asadollahi M."/>
            <person name="Askin M."/>
            <person name="Barry K."/>
            <person name="Battaglia E."/>
            <person name="Bayram O."/>
            <person name="Benocci T."/>
            <person name="Braus-Stromeyer S.A."/>
            <person name="Caldana C."/>
            <person name="Canovas D."/>
            <person name="Cerqueira G.C."/>
            <person name="Chen F."/>
            <person name="Chen W."/>
            <person name="Choi C."/>
            <person name="Clum A."/>
            <person name="Dos Santos R.A."/>
            <person name="Damasio A.R."/>
            <person name="Diallinas G."/>
            <person name="Emri T."/>
            <person name="Fekete E."/>
            <person name="Flipphi M."/>
            <person name="Freyberg S."/>
            <person name="Gallo A."/>
            <person name="Gournas C."/>
            <person name="Habgood R."/>
            <person name="Hainaut M."/>
            <person name="Harispe M.L."/>
            <person name="Henrissat B."/>
            <person name="Hilden K.S."/>
            <person name="Hope R."/>
            <person name="Hossain A."/>
            <person name="Karabika E."/>
            <person name="Karaffa L."/>
            <person name="Karanyi Z."/>
            <person name="Krasevec N."/>
            <person name="Kuo A."/>
            <person name="Kusch H."/>
            <person name="LaButti K."/>
            <person name="Lagendijk E.L."/>
            <person name="Lapidus A."/>
            <person name="Levasseur A."/>
            <person name="Lindquist E."/>
            <person name="Lipzen A."/>
            <person name="Logrieco A.F."/>
            <person name="MacCabe A."/>
            <person name="Maekelae M.R."/>
            <person name="Malavazi I."/>
            <person name="Melin P."/>
            <person name="Meyer V."/>
            <person name="Mielnichuk N."/>
            <person name="Miskei M."/>
            <person name="Molnar A.P."/>
            <person name="Mule G."/>
            <person name="Ngan C.Y."/>
            <person name="Orejas M."/>
            <person name="Orosz E."/>
            <person name="Ouedraogo J.P."/>
            <person name="Overkamp K.M."/>
            <person name="Park H.-S."/>
            <person name="Perrone G."/>
            <person name="Piumi F."/>
            <person name="Punt P.J."/>
            <person name="Ram A.F."/>
            <person name="Ramon A."/>
            <person name="Rauscher S."/>
            <person name="Record E."/>
            <person name="Riano-Pachon D.M."/>
            <person name="Robert V."/>
            <person name="Roehrig J."/>
            <person name="Ruller R."/>
            <person name="Salamov A."/>
            <person name="Salih N.S."/>
            <person name="Samson R.A."/>
            <person name="Sandor E."/>
            <person name="Sanguinetti M."/>
            <person name="Schuetze T."/>
            <person name="Sepcic K."/>
            <person name="Shelest E."/>
            <person name="Sherlock G."/>
            <person name="Sophianopoulou V."/>
            <person name="Squina F.M."/>
            <person name="Sun H."/>
            <person name="Susca A."/>
            <person name="Todd R.B."/>
            <person name="Tsang A."/>
            <person name="Unkles S.E."/>
            <person name="van de Wiele N."/>
            <person name="van Rossen-Uffink D."/>
            <person name="Oliveira J.V."/>
            <person name="Vesth T.C."/>
            <person name="Visser J."/>
            <person name="Yu J.-H."/>
            <person name="Zhou M."/>
            <person name="Andersen M.R."/>
            <person name="Archer D.B."/>
            <person name="Baker S.E."/>
            <person name="Benoit I."/>
            <person name="Brakhage A.A."/>
            <person name="Braus G.H."/>
            <person name="Fischer R."/>
            <person name="Frisvad J.C."/>
            <person name="Goldman G.H."/>
            <person name="Houbraken J."/>
            <person name="Oakley B."/>
            <person name="Pocsi I."/>
            <person name="Scazzocchio C."/>
            <person name="Seiboth B."/>
            <person name="vanKuyk P.A."/>
            <person name="Wortman J."/>
            <person name="Dyer P.S."/>
            <person name="Grigoriev I.V."/>
        </authorList>
    </citation>
    <scope>NUCLEOTIDE SEQUENCE [LARGE SCALE GENOMIC DNA]</scope>
    <source>
        <strain evidence="2">CBS 134.48</strain>
    </source>
</reference>
<name>A0A1L9MWY4_ASPTC</name>
<dbReference type="EMBL" id="KV878206">
    <property type="protein sequence ID" value="OJI81534.1"/>
    <property type="molecule type" value="Genomic_DNA"/>
</dbReference>
<accession>A0A1L9MWY4</accession>
<protein>
    <submittedName>
        <fullName evidence="1">Uncharacterized protein</fullName>
    </submittedName>
</protein>
<organism evidence="1 2">
    <name type="scientific">Aspergillus tubingensis (strain CBS 134.48)</name>
    <dbReference type="NCBI Taxonomy" id="767770"/>
    <lineage>
        <taxon>Eukaryota</taxon>
        <taxon>Fungi</taxon>
        <taxon>Dikarya</taxon>
        <taxon>Ascomycota</taxon>
        <taxon>Pezizomycotina</taxon>
        <taxon>Eurotiomycetes</taxon>
        <taxon>Eurotiomycetidae</taxon>
        <taxon>Eurotiales</taxon>
        <taxon>Aspergillaceae</taxon>
        <taxon>Aspergillus</taxon>
        <taxon>Aspergillus subgen. Circumdati</taxon>
    </lineage>
</organism>
<proteinExistence type="predicted"/>
<dbReference type="VEuPathDB" id="FungiDB:ASPTUDRAFT_46973"/>
<dbReference type="Proteomes" id="UP000184304">
    <property type="component" value="Unassembled WGS sequence"/>
</dbReference>
<evidence type="ECO:0000313" key="2">
    <source>
        <dbReference type="Proteomes" id="UP000184304"/>
    </source>
</evidence>
<keyword evidence="2" id="KW-1185">Reference proteome</keyword>